<organism evidence="5 6">
    <name type="scientific">Nepenthes gracilis</name>
    <name type="common">Slender pitcher plant</name>
    <dbReference type="NCBI Taxonomy" id="150966"/>
    <lineage>
        <taxon>Eukaryota</taxon>
        <taxon>Viridiplantae</taxon>
        <taxon>Streptophyta</taxon>
        <taxon>Embryophyta</taxon>
        <taxon>Tracheophyta</taxon>
        <taxon>Spermatophyta</taxon>
        <taxon>Magnoliopsida</taxon>
        <taxon>eudicotyledons</taxon>
        <taxon>Gunneridae</taxon>
        <taxon>Pentapetalae</taxon>
        <taxon>Caryophyllales</taxon>
        <taxon>Nepenthaceae</taxon>
        <taxon>Nepenthes</taxon>
    </lineage>
</organism>
<dbReference type="PANTHER" id="PTHR34680">
    <property type="entry name" value="EXPRESSED PROTEIN"/>
    <property type="match status" value="1"/>
</dbReference>
<protein>
    <recommendedName>
        <fullName evidence="4">WRC domain-containing protein</fullName>
    </recommendedName>
</protein>
<feature type="region of interest" description="Disordered" evidence="3">
    <location>
        <begin position="253"/>
        <end position="371"/>
    </location>
</feature>
<evidence type="ECO:0000256" key="3">
    <source>
        <dbReference type="SAM" id="MobiDB-lite"/>
    </source>
</evidence>
<comment type="caution">
    <text evidence="5">The sequence shown here is derived from an EMBL/GenBank/DDBJ whole genome shotgun (WGS) entry which is preliminary data.</text>
</comment>
<feature type="region of interest" description="Disordered" evidence="3">
    <location>
        <begin position="51"/>
        <end position="74"/>
    </location>
</feature>
<evidence type="ECO:0000256" key="2">
    <source>
        <dbReference type="PROSITE-ProRule" id="PRU01002"/>
    </source>
</evidence>
<dbReference type="InterPro" id="IPR014977">
    <property type="entry name" value="WRC_dom"/>
</dbReference>
<accession>A0AAD3XXZ4</accession>
<name>A0AAD3XXZ4_NEPGR</name>
<feature type="domain" description="WRC" evidence="4">
    <location>
        <begin position="208"/>
        <end position="254"/>
    </location>
</feature>
<evidence type="ECO:0000256" key="1">
    <source>
        <dbReference type="ARBA" id="ARBA00023242"/>
    </source>
</evidence>
<dbReference type="Proteomes" id="UP001279734">
    <property type="component" value="Unassembled WGS sequence"/>
</dbReference>
<reference evidence="5" key="1">
    <citation type="submission" date="2023-05" db="EMBL/GenBank/DDBJ databases">
        <title>Nepenthes gracilis genome sequencing.</title>
        <authorList>
            <person name="Fukushima K."/>
        </authorList>
    </citation>
    <scope>NUCLEOTIDE SEQUENCE</scope>
    <source>
        <strain evidence="5">SING2019-196</strain>
    </source>
</reference>
<dbReference type="PROSITE" id="PS51667">
    <property type="entry name" value="WRC"/>
    <property type="match status" value="1"/>
</dbReference>
<comment type="caution">
    <text evidence="2">Lacks conserved residue(s) required for the propagation of feature annotation.</text>
</comment>
<evidence type="ECO:0000313" key="6">
    <source>
        <dbReference type="Proteomes" id="UP001279734"/>
    </source>
</evidence>
<keyword evidence="6" id="KW-1185">Reference proteome</keyword>
<dbReference type="EMBL" id="BSYO01000023">
    <property type="protein sequence ID" value="GMH21718.1"/>
    <property type="molecule type" value="Genomic_DNA"/>
</dbReference>
<feature type="compositionally biased region" description="Acidic residues" evidence="3">
    <location>
        <begin position="347"/>
        <end position="370"/>
    </location>
</feature>
<keyword evidence="1" id="KW-0539">Nucleus</keyword>
<dbReference type="AlphaFoldDB" id="A0AAD3XXZ4"/>
<gene>
    <name evidence="5" type="ORF">Nepgr_023560</name>
</gene>
<proteinExistence type="predicted"/>
<sequence length="390" mass="42349">MELINHWNIPAKSSTSSCSSPLKFKVSRQSQIPSTAISTLVQRVENPKLVRTATKQNRTRKKWKGEASSSDGGGGGGGVDLIIMRIRKNAKLSASIIFGSSSSSIPPETLQSRVCQLNRSPWDALSFPPVSSPFSHQAEGDDNVGIKMSLNDSIAAINSESLKLSCEYDEKAITEGAGASGIFDSTNACAEAKSENDSDTKIGTEHGGETTVECKKTDGKSWQCQRAAKEGGSLCEQHLALLRFCHQNQPSVSSVAATRKPEKVTSPTPAVPKRRGRPRKTTASPTNPNEFYYYSGFGPRWGKKRTASKDSRQTIRPKAITDDGEESNDNSNNYAASITPSLPSDIAMEDIEELDNIDDDEEETDGDLDGEICRKRARKAIKSRSLKSLM</sequence>
<dbReference type="PANTHER" id="PTHR34680:SF3">
    <property type="entry name" value="EXPRESSED PROTEIN"/>
    <property type="match status" value="1"/>
</dbReference>
<dbReference type="Pfam" id="PF08879">
    <property type="entry name" value="WRC"/>
    <property type="match status" value="1"/>
</dbReference>
<evidence type="ECO:0000313" key="5">
    <source>
        <dbReference type="EMBL" id="GMH21718.1"/>
    </source>
</evidence>
<evidence type="ECO:0000259" key="4">
    <source>
        <dbReference type="PROSITE" id="PS51667"/>
    </source>
</evidence>